<feature type="region of interest" description="Disordered" evidence="1">
    <location>
        <begin position="13"/>
        <end position="34"/>
    </location>
</feature>
<comment type="caution">
    <text evidence="2">The sequence shown here is derived from an EMBL/GenBank/DDBJ whole genome shotgun (WGS) entry which is preliminary data.</text>
</comment>
<accession>A0A645FXS4</accession>
<evidence type="ECO:0000256" key="1">
    <source>
        <dbReference type="SAM" id="MobiDB-lite"/>
    </source>
</evidence>
<gene>
    <name evidence="2" type="ORF">SDC9_164039</name>
</gene>
<dbReference type="EMBL" id="VSSQ01063692">
    <property type="protein sequence ID" value="MPN16694.1"/>
    <property type="molecule type" value="Genomic_DNA"/>
</dbReference>
<proteinExistence type="predicted"/>
<sequence>MDSLPCLLFENQQDNQNDHKEHDPRHTGDNVLKREKRQDWTVISFFSHARPQNRKENCSRPSQIR</sequence>
<feature type="compositionally biased region" description="Basic and acidic residues" evidence="1">
    <location>
        <begin position="16"/>
        <end position="34"/>
    </location>
</feature>
<dbReference type="AlphaFoldDB" id="A0A645FXS4"/>
<evidence type="ECO:0000313" key="2">
    <source>
        <dbReference type="EMBL" id="MPN16694.1"/>
    </source>
</evidence>
<reference evidence="2" key="1">
    <citation type="submission" date="2019-08" db="EMBL/GenBank/DDBJ databases">
        <authorList>
            <person name="Kucharzyk K."/>
            <person name="Murdoch R.W."/>
            <person name="Higgins S."/>
            <person name="Loffler F."/>
        </authorList>
    </citation>
    <scope>NUCLEOTIDE SEQUENCE</scope>
</reference>
<name>A0A645FXS4_9ZZZZ</name>
<protein>
    <submittedName>
        <fullName evidence="2">Uncharacterized protein</fullName>
    </submittedName>
</protein>
<organism evidence="2">
    <name type="scientific">bioreactor metagenome</name>
    <dbReference type="NCBI Taxonomy" id="1076179"/>
    <lineage>
        <taxon>unclassified sequences</taxon>
        <taxon>metagenomes</taxon>
        <taxon>ecological metagenomes</taxon>
    </lineage>
</organism>